<evidence type="ECO:0000313" key="1">
    <source>
        <dbReference type="EMBL" id="CQH45525.1"/>
    </source>
</evidence>
<accession>A0A0U5GZP2</accession>
<reference evidence="2" key="1">
    <citation type="journal article" date="2016" name="Environ. Microbiol.">
        <title>The complete genome of a viable archaeum isolated from 123-million-year-old rock salt.</title>
        <authorList>
            <person name="Jaakkola S.T."/>
            <person name="Pfeiffer F."/>
            <person name="Ravantti J.J."/>
            <person name="Guo Q."/>
            <person name="Liu Y."/>
            <person name="Chen X."/>
            <person name="Ma H."/>
            <person name="Yang C."/>
            <person name="Oksanen H.M."/>
            <person name="Bamford D.H."/>
        </authorList>
    </citation>
    <scope>NUCLEOTIDE SEQUENCE</scope>
    <source>
        <strain evidence="2">JI20-1</strain>
    </source>
</reference>
<keyword evidence="2" id="KW-1185">Reference proteome</keyword>
<dbReference type="Proteomes" id="UP000066737">
    <property type="component" value="Chromosome I"/>
</dbReference>
<dbReference type="Pfam" id="PF24376">
    <property type="entry name" value="DUF7532"/>
    <property type="match status" value="1"/>
</dbReference>
<proteinExistence type="predicted"/>
<dbReference type="AlphaFoldDB" id="A0A0U5GZP2"/>
<dbReference type="InterPro" id="IPR055954">
    <property type="entry name" value="DUF7532"/>
</dbReference>
<sequence>MLFDQRTRAALRDAGLSQDDIADIEDDVAEQARADARRVEAFFDGRDVVYSDMDLTHSRSDYPEHDFNYVDLFTHSEDVRGFVRFETWGAYVEGARVLEEAEGEPAVVELALGPTVDARVRFAGDRSQLE</sequence>
<dbReference type="RefSeq" id="WP_059055286.1">
    <property type="nucleotide sequence ID" value="NZ_LN831302.1"/>
</dbReference>
<dbReference type="KEGG" id="hhb:Hhub_1145"/>
<dbReference type="STRING" id="1407499.HHUB_1145"/>
<gene>
    <name evidence="1" type="ORF">HHUB_1145</name>
</gene>
<dbReference type="OrthoDB" id="199125at2157"/>
<dbReference type="EMBL" id="LN831302">
    <property type="protein sequence ID" value="CQH45525.1"/>
    <property type="molecule type" value="Genomic_DNA"/>
</dbReference>
<name>A0A0U5GZP2_9EURY</name>
<organism evidence="1 2">
    <name type="scientific">Halobacterium hubeiense</name>
    <dbReference type="NCBI Taxonomy" id="1407499"/>
    <lineage>
        <taxon>Archaea</taxon>
        <taxon>Methanobacteriati</taxon>
        <taxon>Methanobacteriota</taxon>
        <taxon>Stenosarchaea group</taxon>
        <taxon>Halobacteria</taxon>
        <taxon>Halobacteriales</taxon>
        <taxon>Halobacteriaceae</taxon>
        <taxon>Halobacterium</taxon>
    </lineage>
</organism>
<dbReference type="GeneID" id="26657855"/>
<evidence type="ECO:0000313" key="2">
    <source>
        <dbReference type="Proteomes" id="UP000066737"/>
    </source>
</evidence>
<protein>
    <submittedName>
        <fullName evidence="1">Uncharacterized protein</fullName>
    </submittedName>
</protein>